<dbReference type="PANTHER" id="PTHR24185:SF1">
    <property type="entry name" value="CALCIUM-INDEPENDENT PHOSPHOLIPASE A2-GAMMA"/>
    <property type="match status" value="1"/>
</dbReference>
<keyword evidence="1" id="KW-0378">Hydrolase</keyword>
<name>A0ABR1TRW6_9PEZI</name>
<evidence type="ECO:0000256" key="2">
    <source>
        <dbReference type="ARBA" id="ARBA00022963"/>
    </source>
</evidence>
<keyword evidence="2" id="KW-0442">Lipid degradation</keyword>
<accession>A0ABR1TRW6</accession>
<evidence type="ECO:0008006" key="5">
    <source>
        <dbReference type="Google" id="ProtNLM"/>
    </source>
</evidence>
<dbReference type="RefSeq" id="XP_066710717.1">
    <property type="nucleotide sequence ID" value="XM_066861607.1"/>
</dbReference>
<keyword evidence="4" id="KW-1185">Reference proteome</keyword>
<dbReference type="EMBL" id="JAQQWL010000011">
    <property type="protein sequence ID" value="KAK8048468.1"/>
    <property type="molecule type" value="Genomic_DNA"/>
</dbReference>
<comment type="caution">
    <text evidence="3">The sequence shown here is derived from an EMBL/GenBank/DDBJ whole genome shotgun (WGS) entry which is preliminary data.</text>
</comment>
<organism evidence="3 4">
    <name type="scientific">Apiospora phragmitis</name>
    <dbReference type="NCBI Taxonomy" id="2905665"/>
    <lineage>
        <taxon>Eukaryota</taxon>
        <taxon>Fungi</taxon>
        <taxon>Dikarya</taxon>
        <taxon>Ascomycota</taxon>
        <taxon>Pezizomycotina</taxon>
        <taxon>Sordariomycetes</taxon>
        <taxon>Xylariomycetidae</taxon>
        <taxon>Amphisphaeriales</taxon>
        <taxon>Apiosporaceae</taxon>
        <taxon>Apiospora</taxon>
    </lineage>
</organism>
<reference evidence="3 4" key="1">
    <citation type="submission" date="2023-01" db="EMBL/GenBank/DDBJ databases">
        <title>Analysis of 21 Apiospora genomes using comparative genomics revels a genus with tremendous synthesis potential of carbohydrate active enzymes and secondary metabolites.</title>
        <authorList>
            <person name="Sorensen T."/>
        </authorList>
    </citation>
    <scope>NUCLEOTIDE SEQUENCE [LARGE SCALE GENOMIC DNA]</scope>
    <source>
        <strain evidence="3 4">CBS 135458</strain>
    </source>
</reference>
<keyword evidence="2" id="KW-0443">Lipid metabolism</keyword>
<evidence type="ECO:0000313" key="4">
    <source>
        <dbReference type="Proteomes" id="UP001480595"/>
    </source>
</evidence>
<dbReference type="GeneID" id="92094670"/>
<evidence type="ECO:0000256" key="1">
    <source>
        <dbReference type="ARBA" id="ARBA00022801"/>
    </source>
</evidence>
<protein>
    <recommendedName>
        <fullName evidence="5">PNPLA domain-containing protein</fullName>
    </recommendedName>
</protein>
<dbReference type="Proteomes" id="UP001480595">
    <property type="component" value="Unassembled WGS sequence"/>
</dbReference>
<gene>
    <name evidence="3" type="ORF">PG994_010198</name>
</gene>
<sequence length="567" mass="62164">MRVAIPPDGHFEELQGQVSEGEANDGGEYAKLGCREEDSDSGGKLLPLEDGLAQQETPDGTVWSGIGRTWCTYADGRPTPRLDHPPRILIALAGHRWAGREGAIERDFDTLLGESAPNDYFSEVFFLDLHDSDHRKTYPLLIDHAQSVRRERHEASTIFSVKHLNALFDRALDTVSSFPRTSFDCLSAARQDFPVDPDMAIHLENFISQISAASQLRTFAAPVVASSILLDQYLPEMHLFKPAEVFQKLYSKTCLQVAKAAFLKGRLGGLLLPSVFCSSVLADLESLFAQLLNELVVRIRPPTAGHGILCIDGGGVGGIIPSTILELVQDRLDLPIPVQEHFSMAYGVSVGGLVILGLYFPLYYVPEVGVLQDGGVVRNNPTIIGLAEFSKLTADTTPDYVVNLGTGSLSEPDMVIETSRVKSAPREDGYYRLDIKLQGSIPLDDTSSMPLLRSLVLRDAGLRAVVDELAQRFFAALFYFELSAIPSNSSSRFRIQGQMMCMRKAGDPALARILERLASSFLSIDGKEMRIEPTTDIHGNVQLVLDFTAGQCIDMKLREGRSSPPSP</sequence>
<evidence type="ECO:0000313" key="3">
    <source>
        <dbReference type="EMBL" id="KAK8048468.1"/>
    </source>
</evidence>
<dbReference type="Gene3D" id="3.40.1090.10">
    <property type="entry name" value="Cytosolic phospholipase A2 catalytic domain"/>
    <property type="match status" value="2"/>
</dbReference>
<proteinExistence type="predicted"/>
<dbReference type="PANTHER" id="PTHR24185">
    <property type="entry name" value="CALCIUM-INDEPENDENT PHOSPHOLIPASE A2-GAMMA"/>
    <property type="match status" value="1"/>
</dbReference>